<comment type="caution">
    <text evidence="1">The sequence shown here is derived from an EMBL/GenBank/DDBJ whole genome shotgun (WGS) entry which is preliminary data.</text>
</comment>
<dbReference type="EMBL" id="LAZR01000299">
    <property type="protein sequence ID" value="KKN76145.1"/>
    <property type="molecule type" value="Genomic_DNA"/>
</dbReference>
<evidence type="ECO:0000313" key="1">
    <source>
        <dbReference type="EMBL" id="KKN76145.1"/>
    </source>
</evidence>
<gene>
    <name evidence="1" type="ORF">LCGC14_0373400</name>
</gene>
<sequence>MAKKKGWLFDLDFDWLFERVESGTCELSGLKFDLGLARVGKNNSYAPSIYRIVAGGDYTKENCRVVLHALNTALSDWGEDIYFDVAAAYMERVRGQAT</sequence>
<accession>A0A0F9T4I8</accession>
<organism evidence="1">
    <name type="scientific">marine sediment metagenome</name>
    <dbReference type="NCBI Taxonomy" id="412755"/>
    <lineage>
        <taxon>unclassified sequences</taxon>
        <taxon>metagenomes</taxon>
        <taxon>ecological metagenomes</taxon>
    </lineage>
</organism>
<proteinExistence type="predicted"/>
<reference evidence="1" key="1">
    <citation type="journal article" date="2015" name="Nature">
        <title>Complex archaea that bridge the gap between prokaryotes and eukaryotes.</title>
        <authorList>
            <person name="Spang A."/>
            <person name="Saw J.H."/>
            <person name="Jorgensen S.L."/>
            <person name="Zaremba-Niedzwiedzka K."/>
            <person name="Martijn J."/>
            <person name="Lind A.E."/>
            <person name="van Eijk R."/>
            <person name="Schleper C."/>
            <person name="Guy L."/>
            <person name="Ettema T.J."/>
        </authorList>
    </citation>
    <scope>NUCLEOTIDE SEQUENCE</scope>
</reference>
<protein>
    <submittedName>
        <fullName evidence="1">Uncharacterized protein</fullName>
    </submittedName>
</protein>
<dbReference type="AlphaFoldDB" id="A0A0F9T4I8"/>
<name>A0A0F9T4I8_9ZZZZ</name>